<evidence type="ECO:0000256" key="6">
    <source>
        <dbReference type="ARBA" id="ARBA00022683"/>
    </source>
</evidence>
<dbReference type="SUPFAM" id="SSF53062">
    <property type="entry name" value="PTS system fructose IIA component-like"/>
    <property type="match status" value="1"/>
</dbReference>
<dbReference type="PANTHER" id="PTHR33799:SF1">
    <property type="entry name" value="PTS SYSTEM MANNOSE-SPECIFIC EIIAB COMPONENT-RELATED"/>
    <property type="match status" value="1"/>
</dbReference>
<dbReference type="GO" id="GO:0016020">
    <property type="term" value="C:membrane"/>
    <property type="evidence" value="ECO:0007669"/>
    <property type="project" value="InterPro"/>
</dbReference>
<dbReference type="EMBL" id="VUMN01000008">
    <property type="protein sequence ID" value="MSS58182.1"/>
    <property type="molecule type" value="Genomic_DNA"/>
</dbReference>
<keyword evidence="10" id="KW-1185">Reference proteome</keyword>
<dbReference type="GO" id="GO:0009401">
    <property type="term" value="P:phosphoenolpyruvate-dependent sugar phosphotransferase system"/>
    <property type="evidence" value="ECO:0007669"/>
    <property type="project" value="UniProtKB-KW"/>
</dbReference>
<proteinExistence type="predicted"/>
<evidence type="ECO:0000256" key="1">
    <source>
        <dbReference type="ARBA" id="ARBA00004496"/>
    </source>
</evidence>
<keyword evidence="5" id="KW-0808">Transferase</keyword>
<evidence type="ECO:0000256" key="5">
    <source>
        <dbReference type="ARBA" id="ARBA00022679"/>
    </source>
</evidence>
<evidence type="ECO:0000256" key="7">
    <source>
        <dbReference type="ARBA" id="ARBA00022777"/>
    </source>
</evidence>
<dbReference type="InterPro" id="IPR036662">
    <property type="entry name" value="PTS_EIIA_man-typ_sf"/>
</dbReference>
<dbReference type="AlphaFoldDB" id="A0A7X2NRE2"/>
<reference evidence="9 10" key="1">
    <citation type="submission" date="2019-08" db="EMBL/GenBank/DDBJ databases">
        <title>In-depth cultivation of the pig gut microbiome towards novel bacterial diversity and tailored functional studies.</title>
        <authorList>
            <person name="Wylensek D."/>
            <person name="Hitch T.C.A."/>
            <person name="Clavel T."/>
        </authorList>
    </citation>
    <scope>NUCLEOTIDE SEQUENCE [LARGE SCALE GENOMIC DNA]</scope>
    <source>
        <strain evidence="9 10">Oil+RF-744-GAM-WT-6</strain>
    </source>
</reference>
<gene>
    <name evidence="9" type="ORF">FYJ51_04600</name>
</gene>
<keyword evidence="7" id="KW-0418">Kinase</keyword>
<dbReference type="Pfam" id="PF03610">
    <property type="entry name" value="EIIA-man"/>
    <property type="match status" value="1"/>
</dbReference>
<feature type="domain" description="PTS EIIA type-4" evidence="8">
    <location>
        <begin position="1"/>
        <end position="127"/>
    </location>
</feature>
<dbReference type="GO" id="GO:0005737">
    <property type="term" value="C:cytoplasm"/>
    <property type="evidence" value="ECO:0007669"/>
    <property type="project" value="UniProtKB-SubCell"/>
</dbReference>
<evidence type="ECO:0000256" key="2">
    <source>
        <dbReference type="ARBA" id="ARBA00022448"/>
    </source>
</evidence>
<dbReference type="Gene3D" id="3.40.50.510">
    <property type="entry name" value="Phosphotransferase system, mannose-type IIA component"/>
    <property type="match status" value="1"/>
</dbReference>
<keyword evidence="4" id="KW-0762">Sugar transport</keyword>
<sequence>MTTLLILSHADLSETLYKTVSLIMGRPKDNVHYITLPYGKNLEQYQSEIEKVIEDSGSKGTLILTDLMGGSPFMITARVYSRLKNEYPLEMITGVNMPMLMEVISNLEGHSLEELKKIALESGKSGIVDFKEAIERREPEREGER</sequence>
<evidence type="ECO:0000256" key="4">
    <source>
        <dbReference type="ARBA" id="ARBA00022597"/>
    </source>
</evidence>
<name>A0A7X2NRE2_9FIRM</name>
<organism evidence="9 10">
    <name type="scientific">Stecheria intestinalis</name>
    <dbReference type="NCBI Taxonomy" id="2606630"/>
    <lineage>
        <taxon>Bacteria</taxon>
        <taxon>Bacillati</taxon>
        <taxon>Bacillota</taxon>
        <taxon>Erysipelotrichia</taxon>
        <taxon>Erysipelotrichales</taxon>
        <taxon>Erysipelotrichaceae</taxon>
        <taxon>Stecheria</taxon>
    </lineage>
</organism>
<evidence type="ECO:0000259" key="8">
    <source>
        <dbReference type="PROSITE" id="PS51096"/>
    </source>
</evidence>
<accession>A0A7X2NRE2</accession>
<evidence type="ECO:0000256" key="3">
    <source>
        <dbReference type="ARBA" id="ARBA00022490"/>
    </source>
</evidence>
<dbReference type="CDD" id="cd00006">
    <property type="entry name" value="PTS_IIA_man"/>
    <property type="match status" value="1"/>
</dbReference>
<comment type="caution">
    <text evidence="9">The sequence shown here is derived from an EMBL/GenBank/DDBJ whole genome shotgun (WGS) entry which is preliminary data.</text>
</comment>
<dbReference type="Proteomes" id="UP000461880">
    <property type="component" value="Unassembled WGS sequence"/>
</dbReference>
<dbReference type="InterPro" id="IPR004701">
    <property type="entry name" value="PTS_EIIA_man-typ"/>
</dbReference>
<keyword evidence="2" id="KW-0813">Transport</keyword>
<dbReference type="GO" id="GO:0016301">
    <property type="term" value="F:kinase activity"/>
    <property type="evidence" value="ECO:0007669"/>
    <property type="project" value="UniProtKB-KW"/>
</dbReference>
<dbReference type="InterPro" id="IPR051471">
    <property type="entry name" value="Bacterial_PTS_sugar_comp"/>
</dbReference>
<comment type="subcellular location">
    <subcellularLocation>
        <location evidence="1">Cytoplasm</location>
    </subcellularLocation>
</comment>
<evidence type="ECO:0000313" key="10">
    <source>
        <dbReference type="Proteomes" id="UP000461880"/>
    </source>
</evidence>
<dbReference type="RefSeq" id="WP_154503821.1">
    <property type="nucleotide sequence ID" value="NZ_VUMN01000008.1"/>
</dbReference>
<keyword evidence="6" id="KW-0598">Phosphotransferase system</keyword>
<dbReference type="InterPro" id="IPR033887">
    <property type="entry name" value="PTS_IIA_man"/>
</dbReference>
<protein>
    <submittedName>
        <fullName evidence="9">PTS fructose transporter subunit IIA</fullName>
    </submittedName>
</protein>
<dbReference type="PANTHER" id="PTHR33799">
    <property type="entry name" value="PTS PERMEASE-RELATED-RELATED"/>
    <property type="match status" value="1"/>
</dbReference>
<dbReference type="PROSITE" id="PS51096">
    <property type="entry name" value="PTS_EIIA_TYPE_4"/>
    <property type="match status" value="1"/>
</dbReference>
<evidence type="ECO:0000313" key="9">
    <source>
        <dbReference type="EMBL" id="MSS58182.1"/>
    </source>
</evidence>
<keyword evidence="3" id="KW-0963">Cytoplasm</keyword>